<dbReference type="CDD" id="cd00156">
    <property type="entry name" value="REC"/>
    <property type="match status" value="1"/>
</dbReference>
<accession>A0A2M6WIL4</accession>
<protein>
    <submittedName>
        <fullName evidence="4">Response regulator</fullName>
    </submittedName>
</protein>
<dbReference type="GO" id="GO:0000160">
    <property type="term" value="P:phosphorelay signal transduction system"/>
    <property type="evidence" value="ECO:0007669"/>
    <property type="project" value="InterPro"/>
</dbReference>
<dbReference type="EMBL" id="PFBA01000013">
    <property type="protein sequence ID" value="PIT92637.1"/>
    <property type="molecule type" value="Genomic_DNA"/>
</dbReference>
<dbReference type="SUPFAM" id="SSF52172">
    <property type="entry name" value="CheY-like"/>
    <property type="match status" value="1"/>
</dbReference>
<dbReference type="Gene3D" id="3.40.50.2300">
    <property type="match status" value="1"/>
</dbReference>
<dbReference type="SMART" id="SM00448">
    <property type="entry name" value="REC"/>
    <property type="match status" value="1"/>
</dbReference>
<proteinExistence type="predicted"/>
<dbReference type="PROSITE" id="PS50110">
    <property type="entry name" value="RESPONSE_REGULATORY"/>
    <property type="match status" value="1"/>
</dbReference>
<evidence type="ECO:0000256" key="1">
    <source>
        <dbReference type="ARBA" id="ARBA00022553"/>
    </source>
</evidence>
<sequence length="140" mass="15208">MHTPPLILIADDDQAFREIVSVKLRAAGYWVAEAMSGDEAFERAKTLKPDLIVVDMHMPSGNGAEALLDIKSDPELGKTPVFILSSEKDPWPTIKTENPSVAKELGADDYLYKEDDLDKNVGKIAAAIKRISDGGQGGQQ</sequence>
<organism evidence="4 5">
    <name type="scientific">Candidatus Harrisonbacteria bacterium CG10_big_fil_rev_8_21_14_0_10_42_17</name>
    <dbReference type="NCBI Taxonomy" id="1974584"/>
    <lineage>
        <taxon>Bacteria</taxon>
        <taxon>Candidatus Harrisoniibacteriota</taxon>
    </lineage>
</organism>
<dbReference type="PANTHER" id="PTHR44591:SF23">
    <property type="entry name" value="CHEY SUBFAMILY"/>
    <property type="match status" value="1"/>
</dbReference>
<gene>
    <name evidence="4" type="ORF">COU08_01420</name>
</gene>
<evidence type="ECO:0000259" key="3">
    <source>
        <dbReference type="PROSITE" id="PS50110"/>
    </source>
</evidence>
<dbReference type="Pfam" id="PF00072">
    <property type="entry name" value="Response_reg"/>
    <property type="match status" value="1"/>
</dbReference>
<name>A0A2M6WIL4_9BACT</name>
<feature type="modified residue" description="4-aspartylphosphate" evidence="2">
    <location>
        <position position="55"/>
    </location>
</feature>
<reference evidence="5" key="1">
    <citation type="submission" date="2017-09" db="EMBL/GenBank/DDBJ databases">
        <title>Depth-based differentiation of microbial function through sediment-hosted aquifers and enrichment of novel symbionts in the deep terrestrial subsurface.</title>
        <authorList>
            <person name="Probst A.J."/>
            <person name="Ladd B."/>
            <person name="Jarett J.K."/>
            <person name="Geller-Mcgrath D.E."/>
            <person name="Sieber C.M.K."/>
            <person name="Emerson J.B."/>
            <person name="Anantharaman K."/>
            <person name="Thomas B.C."/>
            <person name="Malmstrom R."/>
            <person name="Stieglmeier M."/>
            <person name="Klingl A."/>
            <person name="Woyke T."/>
            <person name="Ryan C.M."/>
            <person name="Banfield J.F."/>
        </authorList>
    </citation>
    <scope>NUCLEOTIDE SEQUENCE [LARGE SCALE GENOMIC DNA]</scope>
</reference>
<dbReference type="AlphaFoldDB" id="A0A2M6WIL4"/>
<keyword evidence="1 2" id="KW-0597">Phosphoprotein</keyword>
<comment type="caution">
    <text evidence="4">The sequence shown here is derived from an EMBL/GenBank/DDBJ whole genome shotgun (WGS) entry which is preliminary data.</text>
</comment>
<feature type="domain" description="Response regulatory" evidence="3">
    <location>
        <begin position="6"/>
        <end position="128"/>
    </location>
</feature>
<dbReference type="InterPro" id="IPR050595">
    <property type="entry name" value="Bact_response_regulator"/>
</dbReference>
<evidence type="ECO:0000256" key="2">
    <source>
        <dbReference type="PROSITE-ProRule" id="PRU00169"/>
    </source>
</evidence>
<dbReference type="InterPro" id="IPR011006">
    <property type="entry name" value="CheY-like_superfamily"/>
</dbReference>
<dbReference type="InterPro" id="IPR001789">
    <property type="entry name" value="Sig_transdc_resp-reg_receiver"/>
</dbReference>
<evidence type="ECO:0000313" key="4">
    <source>
        <dbReference type="EMBL" id="PIT92637.1"/>
    </source>
</evidence>
<evidence type="ECO:0000313" key="5">
    <source>
        <dbReference type="Proteomes" id="UP000228635"/>
    </source>
</evidence>
<dbReference type="PANTHER" id="PTHR44591">
    <property type="entry name" value="STRESS RESPONSE REGULATOR PROTEIN 1"/>
    <property type="match status" value="1"/>
</dbReference>
<dbReference type="Proteomes" id="UP000228635">
    <property type="component" value="Unassembled WGS sequence"/>
</dbReference>